<gene>
    <name evidence="16" type="ORF">HJG63_017590</name>
</gene>
<feature type="region of interest" description="Disordered" evidence="12">
    <location>
        <begin position="579"/>
        <end position="600"/>
    </location>
</feature>
<evidence type="ECO:0000256" key="14">
    <source>
        <dbReference type="SAM" id="SignalP"/>
    </source>
</evidence>
<dbReference type="SMART" id="SM00408">
    <property type="entry name" value="IGc2"/>
    <property type="match status" value="2"/>
</dbReference>
<keyword evidence="7 13" id="KW-0472">Membrane</keyword>
<dbReference type="Pfam" id="PF13895">
    <property type="entry name" value="Ig_2"/>
    <property type="match status" value="1"/>
</dbReference>
<dbReference type="GO" id="GO:0033691">
    <property type="term" value="F:sialic acid binding"/>
    <property type="evidence" value="ECO:0007669"/>
    <property type="project" value="TreeGrafter"/>
</dbReference>
<dbReference type="EMBL" id="JACASE010000014">
    <property type="protein sequence ID" value="KAF6411722.1"/>
    <property type="molecule type" value="Genomic_DNA"/>
</dbReference>
<dbReference type="InterPro" id="IPR003598">
    <property type="entry name" value="Ig_sub2"/>
</dbReference>
<reference evidence="16 17" key="1">
    <citation type="journal article" date="2020" name="Nature">
        <title>Six reference-quality genomes reveal evolution of bat adaptations.</title>
        <authorList>
            <person name="Jebb D."/>
            <person name="Huang Z."/>
            <person name="Pippel M."/>
            <person name="Hughes G.M."/>
            <person name="Lavrichenko K."/>
            <person name="Devanna P."/>
            <person name="Winkler S."/>
            <person name="Jermiin L.S."/>
            <person name="Skirmuntt E.C."/>
            <person name="Katzourakis A."/>
            <person name="Burkitt-Gray L."/>
            <person name="Ray D.A."/>
            <person name="Sullivan K.A.M."/>
            <person name="Roscito J.G."/>
            <person name="Kirilenko B.M."/>
            <person name="Davalos L.M."/>
            <person name="Corthals A.P."/>
            <person name="Power M.L."/>
            <person name="Jones G."/>
            <person name="Ransome R.D."/>
            <person name="Dechmann D.K.N."/>
            <person name="Locatelli A.G."/>
            <person name="Puechmaille S.J."/>
            <person name="Fedrigo O."/>
            <person name="Jarvis E.D."/>
            <person name="Hiller M."/>
            <person name="Vernes S.C."/>
            <person name="Myers E.W."/>
            <person name="Teeling E.C."/>
        </authorList>
    </citation>
    <scope>NUCLEOTIDE SEQUENCE [LARGE SCALE GENOMIC DNA]</scope>
    <source>
        <strain evidence="16">MRouAeg1</strain>
        <tissue evidence="16">Muscle</tissue>
    </source>
</reference>
<keyword evidence="5" id="KW-0130">Cell adhesion</keyword>
<comment type="caution">
    <text evidence="16">The sequence shown here is derived from an EMBL/GenBank/DDBJ whole genome shotgun (WGS) entry which is preliminary data.</text>
</comment>
<evidence type="ECO:0000256" key="5">
    <source>
        <dbReference type="ARBA" id="ARBA00022889"/>
    </source>
</evidence>
<organism evidence="16 17">
    <name type="scientific">Rousettus aegyptiacus</name>
    <name type="common">Egyptian fruit bat</name>
    <name type="synonym">Pteropus aegyptiacus</name>
    <dbReference type="NCBI Taxonomy" id="9407"/>
    <lineage>
        <taxon>Eukaryota</taxon>
        <taxon>Metazoa</taxon>
        <taxon>Chordata</taxon>
        <taxon>Craniata</taxon>
        <taxon>Vertebrata</taxon>
        <taxon>Euteleostomi</taxon>
        <taxon>Mammalia</taxon>
        <taxon>Eutheria</taxon>
        <taxon>Laurasiatheria</taxon>
        <taxon>Chiroptera</taxon>
        <taxon>Yinpterochiroptera</taxon>
        <taxon>Pteropodoidea</taxon>
        <taxon>Pteropodidae</taxon>
        <taxon>Rousettinae</taxon>
        <taxon>Rousettus</taxon>
    </lineage>
</organism>
<evidence type="ECO:0000256" key="9">
    <source>
        <dbReference type="ARBA" id="ARBA00023180"/>
    </source>
</evidence>
<feature type="domain" description="Ig-like" evidence="15">
    <location>
        <begin position="343"/>
        <end position="440"/>
    </location>
</feature>
<feature type="signal peptide" evidence="14">
    <location>
        <begin position="1"/>
        <end position="16"/>
    </location>
</feature>
<keyword evidence="17" id="KW-1185">Reference proteome</keyword>
<dbReference type="AlphaFoldDB" id="A0A7J8CLU9"/>
<dbReference type="GO" id="GO:0030246">
    <property type="term" value="F:carbohydrate binding"/>
    <property type="evidence" value="ECO:0007669"/>
    <property type="project" value="UniProtKB-KW"/>
</dbReference>
<dbReference type="InterPro" id="IPR013783">
    <property type="entry name" value="Ig-like_fold"/>
</dbReference>
<dbReference type="InterPro" id="IPR051036">
    <property type="entry name" value="SIGLEC"/>
</dbReference>
<keyword evidence="2 13" id="KW-0812">Transmembrane</keyword>
<evidence type="ECO:0000313" key="17">
    <source>
        <dbReference type="Proteomes" id="UP000593571"/>
    </source>
</evidence>
<feature type="compositionally biased region" description="Low complexity" evidence="12">
    <location>
        <begin position="581"/>
        <end position="590"/>
    </location>
</feature>
<feature type="chain" id="PRO_5029659967" evidence="14">
    <location>
        <begin position="17"/>
        <end position="701"/>
    </location>
</feature>
<evidence type="ECO:0000256" key="11">
    <source>
        <dbReference type="ARBA" id="ARBA00038361"/>
    </source>
</evidence>
<feature type="compositionally biased region" description="Basic and acidic residues" evidence="12">
    <location>
        <begin position="684"/>
        <end position="701"/>
    </location>
</feature>
<evidence type="ECO:0000256" key="3">
    <source>
        <dbReference type="ARBA" id="ARBA00022729"/>
    </source>
</evidence>
<dbReference type="PANTHER" id="PTHR12035">
    <property type="entry name" value="SIALIC ACID BINDING IMMUNOGLOBULIN-LIKE LECTIN"/>
    <property type="match status" value="1"/>
</dbReference>
<keyword evidence="3 14" id="KW-0732">Signal</keyword>
<evidence type="ECO:0000256" key="8">
    <source>
        <dbReference type="ARBA" id="ARBA00023157"/>
    </source>
</evidence>
<comment type="similarity">
    <text evidence="11">Belongs to the immunoglobulin superfamily. SIGLEC (sialic acid binding Ig-like lectin) family.</text>
</comment>
<dbReference type="Pfam" id="PF07686">
    <property type="entry name" value="V-set"/>
    <property type="match status" value="1"/>
</dbReference>
<evidence type="ECO:0000256" key="10">
    <source>
        <dbReference type="ARBA" id="ARBA00023319"/>
    </source>
</evidence>
<dbReference type="PANTHER" id="PTHR12035:SF115">
    <property type="entry name" value="SIALIC ACID-BINDING IG-LIKE LECTIN 10"/>
    <property type="match status" value="1"/>
</dbReference>
<name>A0A7J8CLU9_ROUAE</name>
<feature type="compositionally biased region" description="Polar residues" evidence="12">
    <location>
        <begin position="627"/>
        <end position="639"/>
    </location>
</feature>
<dbReference type="Pfam" id="PF13927">
    <property type="entry name" value="Ig_3"/>
    <property type="match status" value="1"/>
</dbReference>
<dbReference type="InterPro" id="IPR013106">
    <property type="entry name" value="Ig_V-set"/>
</dbReference>
<proteinExistence type="inferred from homology"/>
<keyword evidence="6 13" id="KW-1133">Transmembrane helix</keyword>
<keyword evidence="10" id="KW-0393">Immunoglobulin domain</keyword>
<evidence type="ECO:0000256" key="13">
    <source>
        <dbReference type="SAM" id="Phobius"/>
    </source>
</evidence>
<feature type="domain" description="Ig-like" evidence="15">
    <location>
        <begin position="148"/>
        <end position="232"/>
    </location>
</feature>
<accession>A0A7J8CLU9</accession>
<dbReference type="InterPro" id="IPR036179">
    <property type="entry name" value="Ig-like_dom_sf"/>
</dbReference>
<sequence length="701" mass="77309">MLSLILLTVLGGGSLAMDSRFSMQMNKTVTVQEGLCVFVPCSLSYPREQWTVDTPAYGYWFKHSQWFGITTELPVATNNQSQNVQGDAQGRFELVGSPQNKDCSLLIRQARWSDRAYYYFRIERGTYVRYNFKDVMFSLNVIALTRKPDVYIPETLEPGRQVTAICVFNSDSERCPAPTFSWVGAALSYRETRQMASHVSVLTLTPRPEDHGTDLTCRVHFRKGLSTENTIQLNVAYAPKGLSISVSKVKGSALEPQGDQPCLEAQRGQFLRLLCAADSRPPATLSWALEDRVVSWSQTSASGGLELVLPEVKPEDAGRYTCRAENRLGFLNRTLDLSVQYAPERLRVVVSQANRTVTEHLGNGNGTPLPVLEGQDLRLLCVAHSNPPALLSWAQGGQTLHPSQPSDPGVLELPQIQREHEGEVTCHAQNPLGSQRASLTLLVVYPPQLLGPSCSWEDEGLHCSCSSRARPAPSLRWRLGEQLLEENLSNASLAITSSSVAPWTNSSLSLRGQLCSDLRLSCEAQNAHGAASATVLLPDKKEATSGGVSNGAIVGAGISALSFCLCLILVIMKTLRKKQTQAETGTQAETQRPRPTRRSTILDYVNVVPGTRHLAWSWKAKRESRSRTPPTDVNSLQLKDNQKRCHASHGSPGPRSSHQAPESRNEQEELHYAALNFPGLRPWETQESKDAGSEYAEIRFH</sequence>
<evidence type="ECO:0000256" key="7">
    <source>
        <dbReference type="ARBA" id="ARBA00023136"/>
    </source>
</evidence>
<dbReference type="GO" id="GO:0007155">
    <property type="term" value="P:cell adhesion"/>
    <property type="evidence" value="ECO:0007669"/>
    <property type="project" value="UniProtKB-KW"/>
</dbReference>
<feature type="region of interest" description="Disordered" evidence="12">
    <location>
        <begin position="619"/>
        <end position="701"/>
    </location>
</feature>
<dbReference type="Gene3D" id="2.60.40.10">
    <property type="entry name" value="Immunoglobulins"/>
    <property type="match status" value="5"/>
</dbReference>
<dbReference type="SUPFAM" id="SSF48726">
    <property type="entry name" value="Immunoglobulin"/>
    <property type="match status" value="5"/>
</dbReference>
<dbReference type="GO" id="GO:0005886">
    <property type="term" value="C:plasma membrane"/>
    <property type="evidence" value="ECO:0007669"/>
    <property type="project" value="TreeGrafter"/>
</dbReference>
<comment type="subcellular location">
    <subcellularLocation>
        <location evidence="1">Membrane</location>
        <topology evidence="1">Single-pass type I membrane protein</topology>
    </subcellularLocation>
</comment>
<keyword evidence="4 16" id="KW-0430">Lectin</keyword>
<dbReference type="InterPro" id="IPR007110">
    <property type="entry name" value="Ig-like_dom"/>
</dbReference>
<evidence type="ECO:0000259" key="15">
    <source>
        <dbReference type="PROSITE" id="PS50835"/>
    </source>
</evidence>
<evidence type="ECO:0000256" key="4">
    <source>
        <dbReference type="ARBA" id="ARBA00022734"/>
    </source>
</evidence>
<evidence type="ECO:0000313" key="16">
    <source>
        <dbReference type="EMBL" id="KAF6411722.1"/>
    </source>
</evidence>
<dbReference type="PROSITE" id="PS50835">
    <property type="entry name" value="IG_LIKE"/>
    <property type="match status" value="3"/>
</dbReference>
<feature type="domain" description="Ig-like" evidence="15">
    <location>
        <begin position="239"/>
        <end position="338"/>
    </location>
</feature>
<evidence type="ECO:0000256" key="2">
    <source>
        <dbReference type="ARBA" id="ARBA00022692"/>
    </source>
</evidence>
<evidence type="ECO:0000256" key="6">
    <source>
        <dbReference type="ARBA" id="ARBA00022989"/>
    </source>
</evidence>
<evidence type="ECO:0000256" key="12">
    <source>
        <dbReference type="SAM" id="MobiDB-lite"/>
    </source>
</evidence>
<dbReference type="FunFam" id="2.60.40.10:FF:000829">
    <property type="entry name" value="Sialic acid-binding Ig-like lectin 8"/>
    <property type="match status" value="1"/>
</dbReference>
<feature type="transmembrane region" description="Helical" evidence="13">
    <location>
        <begin position="551"/>
        <end position="571"/>
    </location>
</feature>
<dbReference type="InterPro" id="IPR003599">
    <property type="entry name" value="Ig_sub"/>
</dbReference>
<feature type="compositionally biased region" description="Basic and acidic residues" evidence="12">
    <location>
        <begin position="661"/>
        <end position="671"/>
    </location>
</feature>
<keyword evidence="9" id="KW-0325">Glycoprotein</keyword>
<dbReference type="Proteomes" id="UP000593571">
    <property type="component" value="Unassembled WGS sequence"/>
</dbReference>
<dbReference type="SMART" id="SM00409">
    <property type="entry name" value="IG"/>
    <property type="match status" value="4"/>
</dbReference>
<protein>
    <submittedName>
        <fullName evidence="16">Sialic acid binding Ig like lectin 10</fullName>
    </submittedName>
</protein>
<evidence type="ECO:0000256" key="1">
    <source>
        <dbReference type="ARBA" id="ARBA00004479"/>
    </source>
</evidence>
<keyword evidence="8" id="KW-1015">Disulfide bond</keyword>